<dbReference type="Pfam" id="PF01345">
    <property type="entry name" value="DUF11"/>
    <property type="match status" value="2"/>
</dbReference>
<feature type="domain" description="DUF7933" evidence="8">
    <location>
        <begin position="1200"/>
        <end position="1311"/>
    </location>
</feature>
<evidence type="ECO:0000313" key="9">
    <source>
        <dbReference type="EMBL" id="MBF8176241.1"/>
    </source>
</evidence>
<accession>A0ABS0EN08</accession>
<dbReference type="InterPro" id="IPR001434">
    <property type="entry name" value="OmcB-like_DUF11"/>
</dbReference>
<feature type="domain" description="DUF7933" evidence="8">
    <location>
        <begin position="1038"/>
        <end position="1166"/>
    </location>
</feature>
<dbReference type="Gene3D" id="2.60.40.1120">
    <property type="entry name" value="Carboxypeptidase-like, regulatory domain"/>
    <property type="match status" value="1"/>
</dbReference>
<keyword evidence="2" id="KW-0964">Secreted</keyword>
<feature type="signal peptide" evidence="5">
    <location>
        <begin position="1"/>
        <end position="34"/>
    </location>
</feature>
<evidence type="ECO:0000256" key="2">
    <source>
        <dbReference type="ARBA" id="ARBA00022525"/>
    </source>
</evidence>
<dbReference type="Proteomes" id="UP000657372">
    <property type="component" value="Unassembled WGS sequence"/>
</dbReference>
<protein>
    <submittedName>
        <fullName evidence="9">DUF11 domain-containing protein</fullName>
    </submittedName>
</protein>
<dbReference type="PANTHER" id="PTHR34819:SF5">
    <property type="entry name" value="CONSERVED REPEAT DOMAIN PROTEIN"/>
    <property type="match status" value="1"/>
</dbReference>
<organism evidence="9 10">
    <name type="scientific">Herminiimonas contaminans</name>
    <dbReference type="NCBI Taxonomy" id="1111140"/>
    <lineage>
        <taxon>Bacteria</taxon>
        <taxon>Pseudomonadati</taxon>
        <taxon>Pseudomonadota</taxon>
        <taxon>Betaproteobacteria</taxon>
        <taxon>Burkholderiales</taxon>
        <taxon>Oxalobacteraceae</taxon>
        <taxon>Herminiimonas</taxon>
    </lineage>
</organism>
<dbReference type="InterPro" id="IPR013783">
    <property type="entry name" value="Ig-like_fold"/>
</dbReference>
<evidence type="ECO:0000256" key="1">
    <source>
        <dbReference type="ARBA" id="ARBA00004613"/>
    </source>
</evidence>
<feature type="chain" id="PRO_5046818890" evidence="5">
    <location>
        <begin position="35"/>
        <end position="2198"/>
    </location>
</feature>
<evidence type="ECO:0000256" key="4">
    <source>
        <dbReference type="SAM" id="MobiDB-lite"/>
    </source>
</evidence>
<dbReference type="PANTHER" id="PTHR34819">
    <property type="entry name" value="LARGE CYSTEINE-RICH PERIPLASMIC PROTEIN OMCB"/>
    <property type="match status" value="1"/>
</dbReference>
<feature type="domain" description="DUF11" evidence="6">
    <location>
        <begin position="1872"/>
        <end position="1990"/>
    </location>
</feature>
<dbReference type="Gene3D" id="2.60.40.10">
    <property type="entry name" value="Immunoglobulins"/>
    <property type="match status" value="3"/>
</dbReference>
<gene>
    <name evidence="9" type="ORF">IXC47_00945</name>
</gene>
<feature type="domain" description="DUF7933" evidence="8">
    <location>
        <begin position="182"/>
        <end position="320"/>
    </location>
</feature>
<evidence type="ECO:0000259" key="8">
    <source>
        <dbReference type="Pfam" id="PF25564"/>
    </source>
</evidence>
<comment type="caution">
    <text evidence="9">The sequence shown here is derived from an EMBL/GenBank/DDBJ whole genome shotgun (WGS) entry which is preliminary data.</text>
</comment>
<dbReference type="InterPro" id="IPR047589">
    <property type="entry name" value="DUF11_rpt"/>
</dbReference>
<feature type="domain" description="SD-repeat containing protein B" evidence="7">
    <location>
        <begin position="1585"/>
        <end position="1662"/>
    </location>
</feature>
<dbReference type="Pfam" id="PF25564">
    <property type="entry name" value="DUF7933"/>
    <property type="match status" value="7"/>
</dbReference>
<evidence type="ECO:0000259" key="6">
    <source>
        <dbReference type="Pfam" id="PF01345"/>
    </source>
</evidence>
<keyword evidence="3 5" id="KW-0732">Signal</keyword>
<dbReference type="SUPFAM" id="SSF49464">
    <property type="entry name" value="Carboxypeptidase regulatory domain-like"/>
    <property type="match status" value="1"/>
</dbReference>
<dbReference type="SUPFAM" id="SSF117074">
    <property type="entry name" value="Hypothetical protein PA1324"/>
    <property type="match status" value="3"/>
</dbReference>
<dbReference type="NCBIfam" id="TIGR01451">
    <property type="entry name" value="B_ant_repeat"/>
    <property type="match status" value="2"/>
</dbReference>
<name>A0ABS0EN08_9BURK</name>
<feature type="domain" description="DUF7933" evidence="8">
    <location>
        <begin position="631"/>
        <end position="736"/>
    </location>
</feature>
<sequence>MSRPTIFAKSSFASMLRSVPLALAMGLLPMSAFAALTASVTTPDPSSFYPGEVRTLRITLSNNATVPVNNTAFDNLLPGTLPNGLKIAGTPVSTCGGTMTTSVGTQQIKLDGGVVPAATTSPAVDGSCTIDIPVTAGTSNGAAASYDYQLGSGAVTGTENGVNVANSGQVTQTFGVRALAQPEINKSFANSNLVLGGAPTALTVTVSNTNPVAIDSFNIADAFPQLGGSSIIKIATPLVANATCTGGGPAPTITAVAGATTVSGSGTLPASGSCTFTVNVEANQTNGAYSTGAQTNRINRSTGFTNSVGIPASADATANVTVLSPLKVSKAFSAASLSSGENGSFTITLTNEGDTPLNISNFVDSPIDGVGGADGTKGLLVTGATSTCGAVPTTTAVGFSLAGGTIPAKVGNTAGTCTVTVNFTGRVQTTGVPVTYTNALSEGAVNVGNPAIRSQPASSSILVADDLRVLKTSTPTSVAPGNPIRYEVEVQNYGAGAINNVSITDTFTNGQTFLTGTINGVNYSPTVTGAGCGAVSTSSPVGATSPVVNLTTVPGRSTINAPGSCKVSFWAMTSLTTNTSTANVINSGGVCYNNGAGQVCNGGGSNTTPPNPTAPVLSVSKAFAESAPGVSTFAEGTIVRMTIRLNNKSVNPLTSVTISDTLPAATAGGGLLRVATPSNAASTCGAPTITATPNSTSVSMNGATVPARAGNGTGADGTCVLQVDVVGPAGVYNNIATVGGNETLADNQTRSLTPLATNQATVTYTSALTANKSFNPASVASGGKSTVTVQLLNSSTLPLTNVAVTDPLPTGMVLANPTNAYSTCAGTPVITGAAGANSISLAGASINGGGSCSLLFDVIATGSTNWLNSIPANNITADGGVRNVSSVDATLIRNAPTNLTILKSTNPSSLTFPGQVSQLTIDINSGTQGVTNMGVTDYFTTDGTAGAPENGWVITASPMASTTCPGGNVVAVPGSRSVSLSIATLAANTTCSVKVNVTSTVAAGVTNIIPAGALHTDQGLTNSAPASTSLATSSNLGIVKQFTPNVVKPGERSRLRISFFNPTAQVGTNLSVNDTLPAGVTIPADGGNPTTTCTGATVTSSGGNVVQVSGGTIPAASGLVPASCYAEIDVLVAAAGDYVNTIPAGALSVTIGGTTTNNTTPTSDTLRAKSPLSVHKAFSLLTLDAGNPAGFTTGIDNKAPGAIAVLTLRFENTNATALTGVNVTDVLPTGLVVAPTPGASTTCVGGVVTADPSGTSVRLSGATIAPTSSCTATVNVLSNVSGTYTNTIPAGAVTTNEGVVNEEPTRAELIVSTPPTVSKQFSPAVIPPNGVSRLSIVITNDNATTMTLTSNFDDVLPVAPGQISLTATPGITTTCGGTVDAVPNAVSVRLRSGGTIPPGGCTIDVNVTGFAAGVHTNNIPAGALQTNLGNNQQPANAPLTISTRGYISGKVFKDNKLVPNGVFTSGTDTPIANSPIELRSGPTCSGPLLATATTDSLGNYIFADLGAATYSVCQPTQPPGTLNGTTTAGTIVNVAGSTGTPGTASNPSTTSSQIANVVLGDNGAGEISGSINNNFAEIAASTISGKVFKDNNPVPNGTFESGVDTPLPGVTIQLLNAANVVVATTVTDADGNYSFSGLLPGTYSVLQPTQPSGTSNGITTAGPVPNGGTPGTATSQAVTPSRISNIVLPPNTSTLNNNFAEEGHGGATGVVYDAITRQPVSGAVVTIQGPAGFDPALHVIGGVGASTTGADGLYQFLLNSNAPPGMYTLVVTTYPAGYTPSPSTLLPVCSNTLLVSPTPDPALVQSNVGAPALAITKQNPGACPATTSTLGSGSTQYYTTFNLSNTPGPTRSANVGNNHIPLDPVLGGAIVMTKSTPLVNVVRGDLVPYTITATNTLAATLTGINVVDVIPAGFRYRTGTASLNGVPTEPLVSGRNLTWPNQTFTAGERKTLRMMLVVGTGVSEGEFVNRVSSINDITKTQVSNTASATVRVVPDPTFDCSDIIGKVFDDKNANGYQDQGEPGIANVRIATARGLLVTSDQEGRFHVACAAIPNADRGSNFVMKVDERTLPSGYRLTTENPRDVRVTRGKMVKLNFGASVHRVVRLELSSAAFVGEGTELQAPYISELDKLPEQLQSRPTVLRIAYRQGKESKDLAKKRIAAVSDRVQRMWKEKRKKGHEESEPLVPLMIETELEGAQ</sequence>
<dbReference type="Pfam" id="PF17210">
    <property type="entry name" value="SdrD_B"/>
    <property type="match status" value="1"/>
</dbReference>
<evidence type="ECO:0000313" key="10">
    <source>
        <dbReference type="Proteomes" id="UP000657372"/>
    </source>
</evidence>
<evidence type="ECO:0000256" key="5">
    <source>
        <dbReference type="SAM" id="SignalP"/>
    </source>
</evidence>
<feature type="region of interest" description="Disordered" evidence="4">
    <location>
        <begin position="1653"/>
        <end position="1676"/>
    </location>
</feature>
<feature type="domain" description="DUF7933" evidence="8">
    <location>
        <begin position="911"/>
        <end position="1031"/>
    </location>
</feature>
<reference evidence="9 10" key="1">
    <citation type="submission" date="2020-11" db="EMBL/GenBank/DDBJ databases">
        <title>WGS of Herminiimonas contaminans strain Marseille-Q4544 isolated from planarians Schmidtea mediterranea.</title>
        <authorList>
            <person name="Kangale L."/>
        </authorList>
    </citation>
    <scope>NUCLEOTIDE SEQUENCE [LARGE SCALE GENOMIC DNA]</scope>
    <source>
        <strain evidence="9 10">Marseille-Q4544</strain>
    </source>
</reference>
<proteinExistence type="predicted"/>
<feature type="domain" description="DUF7933" evidence="8">
    <location>
        <begin position="771"/>
        <end position="891"/>
    </location>
</feature>
<dbReference type="RefSeq" id="WP_195874435.1">
    <property type="nucleotide sequence ID" value="NZ_JADOEL010000001.1"/>
</dbReference>
<evidence type="ECO:0000259" key="7">
    <source>
        <dbReference type="Pfam" id="PF17210"/>
    </source>
</evidence>
<dbReference type="InterPro" id="IPR008969">
    <property type="entry name" value="CarboxyPept-like_regulatory"/>
</dbReference>
<dbReference type="InterPro" id="IPR051172">
    <property type="entry name" value="Chlamydia_OmcB"/>
</dbReference>
<dbReference type="InterPro" id="IPR033764">
    <property type="entry name" value="Sdr_B"/>
</dbReference>
<evidence type="ECO:0000256" key="3">
    <source>
        <dbReference type="ARBA" id="ARBA00022729"/>
    </source>
</evidence>
<comment type="subcellular location">
    <subcellularLocation>
        <location evidence="1">Secreted</location>
    </subcellularLocation>
</comment>
<feature type="domain" description="DUF7933" evidence="8">
    <location>
        <begin position="1315"/>
        <end position="1441"/>
    </location>
</feature>
<dbReference type="InterPro" id="IPR057693">
    <property type="entry name" value="DUF7933"/>
</dbReference>
<dbReference type="EMBL" id="JADOEL010000001">
    <property type="protein sequence ID" value="MBF8176241.1"/>
    <property type="molecule type" value="Genomic_DNA"/>
</dbReference>
<keyword evidence="10" id="KW-1185">Reference proteome</keyword>
<feature type="domain" description="DUF11" evidence="6">
    <location>
        <begin position="466"/>
        <end position="527"/>
    </location>
</feature>